<evidence type="ECO:0000256" key="2">
    <source>
        <dbReference type="ARBA" id="ARBA00007738"/>
    </source>
</evidence>
<dbReference type="GO" id="GO:0141221">
    <property type="term" value="F:histone deacetylase activity, hydrolytic mechanism"/>
    <property type="evidence" value="ECO:0007669"/>
    <property type="project" value="UniProtKB-EC"/>
</dbReference>
<reference evidence="13 14" key="1">
    <citation type="submission" date="2018-10" db="EMBL/GenBank/DDBJ databases">
        <title>Genome assembly for a Yunnan-Guizhou Plateau 3E fish, Anabarilius grahami (Regan), and its evolutionary and genetic applications.</title>
        <authorList>
            <person name="Jiang W."/>
        </authorList>
    </citation>
    <scope>NUCLEOTIDE SEQUENCE [LARGE SCALE GENOMIC DNA]</scope>
    <source>
        <strain evidence="13">AG-KIZ</strain>
        <tissue evidence="13">Muscle</tissue>
    </source>
</reference>
<feature type="region of interest" description="Disordered" evidence="11">
    <location>
        <begin position="206"/>
        <end position="247"/>
    </location>
</feature>
<dbReference type="Pfam" id="PF12203">
    <property type="entry name" value="HDAC4_Gln"/>
    <property type="match status" value="1"/>
</dbReference>
<dbReference type="Proteomes" id="UP000281406">
    <property type="component" value="Unassembled WGS sequence"/>
</dbReference>
<dbReference type="PANTHER" id="PTHR45364">
    <property type="entry name" value="HISTONE DEACETYLASE 9-RELATED"/>
    <property type="match status" value="1"/>
</dbReference>
<feature type="domain" description="Histone deacetylase glutamine rich N-terminal" evidence="12">
    <location>
        <begin position="137"/>
        <end position="226"/>
    </location>
</feature>
<evidence type="ECO:0000256" key="11">
    <source>
        <dbReference type="SAM" id="MobiDB-lite"/>
    </source>
</evidence>
<evidence type="ECO:0000313" key="14">
    <source>
        <dbReference type="Proteomes" id="UP000281406"/>
    </source>
</evidence>
<keyword evidence="14" id="KW-1185">Reference proteome</keyword>
<evidence type="ECO:0000256" key="5">
    <source>
        <dbReference type="ARBA" id="ARBA00022801"/>
    </source>
</evidence>
<comment type="caution">
    <text evidence="13">The sequence shown here is derived from an EMBL/GenBank/DDBJ whole genome shotgun (WGS) entry which is preliminary data.</text>
</comment>
<name>A0A3N0XMS1_ANAGA</name>
<evidence type="ECO:0000256" key="7">
    <source>
        <dbReference type="ARBA" id="ARBA00023015"/>
    </source>
</evidence>
<keyword evidence="7" id="KW-0805">Transcription regulation</keyword>
<keyword evidence="5" id="KW-0378">Hydrolase</keyword>
<evidence type="ECO:0000256" key="8">
    <source>
        <dbReference type="ARBA" id="ARBA00023163"/>
    </source>
</evidence>
<evidence type="ECO:0000313" key="13">
    <source>
        <dbReference type="EMBL" id="ROI69387.1"/>
    </source>
</evidence>
<evidence type="ECO:0000256" key="10">
    <source>
        <dbReference type="ARBA" id="ARBA00048287"/>
    </source>
</evidence>
<keyword evidence="6" id="KW-0156">Chromatin regulator</keyword>
<evidence type="ECO:0000256" key="6">
    <source>
        <dbReference type="ARBA" id="ARBA00022853"/>
    </source>
</evidence>
<evidence type="ECO:0000256" key="1">
    <source>
        <dbReference type="ARBA" id="ARBA00004123"/>
    </source>
</evidence>
<keyword evidence="4" id="KW-0678">Repressor</keyword>
<feature type="region of interest" description="Disordered" evidence="11">
    <location>
        <begin position="748"/>
        <end position="775"/>
    </location>
</feature>
<sequence length="925" mass="103827">MRLWGNRKSTAQCQQIVSESPFEIGLRAANAFTEIKPLRETGTARRKDRRGKKRPGTTRATARERRIKGEEVGTLIARSEARAMLQTIYEADSSITADWRRRSLDAHATAIGSDSEGLSAVGTSEVSMLDWDRDSDDWEKQLQRELLLIQRQQQIQKQLLISEFQKQHQNLLRQHQAQLEEHIKLQQALLTLRQQQEVFAEERRLVGEEEREEVREDEKELHRRETQKHQHHRRKERSKESAMASTEVRQKLHDFLMSKSAKDPSVSGAGYPLSRSKLWYSSAHPGPAEQSSPPLGETPPTFKYPLTSGLDYREDFPLRKTGRKCKYRPGFHPGTVFTEFPVWPKKREGGPEAQRAGIPQTSREIFPERRGLRCLRPHQRSARNRGASFHPLSITQVIVVLKKRISPFSQAKSPSVCADISVSLNTATVEVCGWQAGRYWTPTASGELLDRFNVLQMNDGIDLPVLTSLQLGDIPEFLSVAGPWPHIHSAASEPNLKVRSRLKQKVSERRSGPIRRRDGSVLVTPLKKRTLELTDSSANESPVGSGPSSPIGLCSNENGATYRTSTNQIECCAELTVTALFRCGFWLRWRLGKGVRGSVMVRFISPVKFCPSISSWAAGQRTLLLSAHSLLSSSSHERRLNLQPARCLSQSGVLQTDGSMSLLNLYTSPSLPNLTLALHPAHAHICTGTALKDRSSEGLAAAASPVSLESKVSNGQQALLQHLLLKEQRQQRMISPVTGSVPVLSSSPLAMKERPSASSRTRLPRHRPLNRTQSAPLPQSALAQLVLQQQHHNFVEKQKQYQQQVHISQVLSQSIEQLRNSSTHLEEEEEESVEHREPEITSPPAGVIRSRSFRNSHNEPGAAHARVIRLKTEPEDGEGEIEEGRGDVREKDTGRDAGEEQKEISAQLKRNDAERRLENMTETDV</sequence>
<keyword evidence="8" id="KW-0804">Transcription</keyword>
<dbReference type="Gene3D" id="6.10.250.1550">
    <property type="match status" value="1"/>
</dbReference>
<dbReference type="OrthoDB" id="5232919at2759"/>
<feature type="region of interest" description="Disordered" evidence="11">
    <location>
        <begin position="819"/>
        <end position="925"/>
    </location>
</feature>
<dbReference type="EMBL" id="RJVU01069537">
    <property type="protein sequence ID" value="ROI69387.1"/>
    <property type="molecule type" value="Genomic_DNA"/>
</dbReference>
<proteinExistence type="inferred from homology"/>
<gene>
    <name evidence="13" type="ORF">DPX16_14327</name>
</gene>
<feature type="region of interest" description="Disordered" evidence="11">
    <location>
        <begin position="282"/>
        <end position="308"/>
    </location>
</feature>
<comment type="similarity">
    <text evidence="2">Belongs to the histone deacetylase family. HD type 2 subfamily.</text>
</comment>
<feature type="compositionally biased region" description="Basic and acidic residues" evidence="11">
    <location>
        <begin position="206"/>
        <end position="228"/>
    </location>
</feature>
<keyword evidence="9" id="KW-0539">Nucleus</keyword>
<dbReference type="EC" id="3.5.1.98" evidence="3"/>
<feature type="compositionally biased region" description="Basic residues" evidence="11">
    <location>
        <begin position="46"/>
        <end position="56"/>
    </location>
</feature>
<protein>
    <recommendedName>
        <fullName evidence="3">histone deacetylase</fullName>
        <ecNumber evidence="3">3.5.1.98</ecNumber>
    </recommendedName>
</protein>
<accession>A0A3N0XMS1</accession>
<evidence type="ECO:0000256" key="9">
    <source>
        <dbReference type="ARBA" id="ARBA00023242"/>
    </source>
</evidence>
<evidence type="ECO:0000259" key="12">
    <source>
        <dbReference type="Pfam" id="PF12203"/>
    </source>
</evidence>
<evidence type="ECO:0000256" key="4">
    <source>
        <dbReference type="ARBA" id="ARBA00022491"/>
    </source>
</evidence>
<dbReference type="PANTHER" id="PTHR45364:SF11">
    <property type="entry name" value="HISTONE DEACETYLASE 9"/>
    <property type="match status" value="1"/>
</dbReference>
<comment type="catalytic activity">
    <reaction evidence="10">
        <text>N(6)-acetyl-L-lysyl-[histone] + H2O = L-lysyl-[histone] + acetate</text>
        <dbReference type="Rhea" id="RHEA:58196"/>
        <dbReference type="Rhea" id="RHEA-COMP:9845"/>
        <dbReference type="Rhea" id="RHEA-COMP:11338"/>
        <dbReference type="ChEBI" id="CHEBI:15377"/>
        <dbReference type="ChEBI" id="CHEBI:29969"/>
        <dbReference type="ChEBI" id="CHEBI:30089"/>
        <dbReference type="ChEBI" id="CHEBI:61930"/>
        <dbReference type="EC" id="3.5.1.98"/>
    </reaction>
</comment>
<evidence type="ECO:0000256" key="3">
    <source>
        <dbReference type="ARBA" id="ARBA00012111"/>
    </source>
</evidence>
<dbReference type="AlphaFoldDB" id="A0A3N0XMS1"/>
<organism evidence="13 14">
    <name type="scientific">Anabarilius grahami</name>
    <name type="common">Kanglang fish</name>
    <name type="synonym">Barilius grahami</name>
    <dbReference type="NCBI Taxonomy" id="495550"/>
    <lineage>
        <taxon>Eukaryota</taxon>
        <taxon>Metazoa</taxon>
        <taxon>Chordata</taxon>
        <taxon>Craniata</taxon>
        <taxon>Vertebrata</taxon>
        <taxon>Euteleostomi</taxon>
        <taxon>Actinopterygii</taxon>
        <taxon>Neopterygii</taxon>
        <taxon>Teleostei</taxon>
        <taxon>Ostariophysi</taxon>
        <taxon>Cypriniformes</taxon>
        <taxon>Xenocyprididae</taxon>
        <taxon>Xenocypridinae</taxon>
        <taxon>Xenocypridinae incertae sedis</taxon>
        <taxon>Anabarilius</taxon>
    </lineage>
</organism>
<dbReference type="InterPro" id="IPR024643">
    <property type="entry name" value="Hist_deacetylase_Gln_rich_N"/>
</dbReference>
<feature type="region of interest" description="Disordered" evidence="11">
    <location>
        <begin position="38"/>
        <end position="65"/>
    </location>
</feature>
<dbReference type="GO" id="GO:0005634">
    <property type="term" value="C:nucleus"/>
    <property type="evidence" value="ECO:0007669"/>
    <property type="project" value="UniProtKB-SubCell"/>
</dbReference>
<feature type="compositionally biased region" description="Basic and acidic residues" evidence="11">
    <location>
        <begin position="882"/>
        <end position="919"/>
    </location>
</feature>
<comment type="subcellular location">
    <subcellularLocation>
        <location evidence="1">Nucleus</location>
    </subcellularLocation>
</comment>